<name>A0ABU5TVE9_9CYAN</name>
<evidence type="ECO:0000256" key="4">
    <source>
        <dbReference type="ARBA" id="ARBA00022989"/>
    </source>
</evidence>
<accession>A0ABU5TVE9</accession>
<dbReference type="PANTHER" id="PTHR21716:SF62">
    <property type="entry name" value="TRANSPORT PROTEIN YDBI-RELATED"/>
    <property type="match status" value="1"/>
</dbReference>
<evidence type="ECO:0000256" key="5">
    <source>
        <dbReference type="ARBA" id="ARBA00023136"/>
    </source>
</evidence>
<comment type="subcellular location">
    <subcellularLocation>
        <location evidence="1">Membrane</location>
        <topology evidence="1">Multi-pass membrane protein</topology>
    </subcellularLocation>
</comment>
<dbReference type="Proteomes" id="UP001301728">
    <property type="component" value="Unassembled WGS sequence"/>
</dbReference>
<comment type="similarity">
    <text evidence="2">Belongs to the autoinducer-2 exporter (AI-2E) (TC 2.A.86) family.</text>
</comment>
<keyword evidence="4 6" id="KW-1133">Transmembrane helix</keyword>
<gene>
    <name evidence="7" type="ORF">VB854_06130</name>
</gene>
<organism evidence="7 8">
    <name type="scientific">Limnoraphis robusta CCNP1315</name>
    <dbReference type="NCBI Taxonomy" id="3110306"/>
    <lineage>
        <taxon>Bacteria</taxon>
        <taxon>Bacillati</taxon>
        <taxon>Cyanobacteriota</taxon>
        <taxon>Cyanophyceae</taxon>
        <taxon>Oscillatoriophycideae</taxon>
        <taxon>Oscillatoriales</taxon>
        <taxon>Sirenicapillariaceae</taxon>
        <taxon>Limnoraphis</taxon>
    </lineage>
</organism>
<dbReference type="EMBL" id="JAYGHT010000011">
    <property type="protein sequence ID" value="MEA5518523.1"/>
    <property type="molecule type" value="Genomic_DNA"/>
</dbReference>
<feature type="transmembrane region" description="Helical" evidence="6">
    <location>
        <begin position="266"/>
        <end position="284"/>
    </location>
</feature>
<feature type="transmembrane region" description="Helical" evidence="6">
    <location>
        <begin position="51"/>
        <end position="76"/>
    </location>
</feature>
<dbReference type="RefSeq" id="WP_323221760.1">
    <property type="nucleotide sequence ID" value="NZ_JAYGHT010000011.1"/>
</dbReference>
<keyword evidence="5 6" id="KW-0472">Membrane</keyword>
<reference evidence="7 8" key="1">
    <citation type="submission" date="2023-12" db="EMBL/GenBank/DDBJ databases">
        <title>Baltic Sea Cyanobacteria.</title>
        <authorList>
            <person name="Delbaje E."/>
            <person name="Fewer D.P."/>
            <person name="Shishido T.K."/>
        </authorList>
    </citation>
    <scope>NUCLEOTIDE SEQUENCE [LARGE SCALE GENOMIC DNA]</scope>
    <source>
        <strain evidence="7 8">CCNP 1315</strain>
    </source>
</reference>
<proteinExistence type="inferred from homology"/>
<evidence type="ECO:0000256" key="2">
    <source>
        <dbReference type="ARBA" id="ARBA00009773"/>
    </source>
</evidence>
<evidence type="ECO:0000256" key="1">
    <source>
        <dbReference type="ARBA" id="ARBA00004141"/>
    </source>
</evidence>
<dbReference type="PANTHER" id="PTHR21716">
    <property type="entry name" value="TRANSMEMBRANE PROTEIN"/>
    <property type="match status" value="1"/>
</dbReference>
<evidence type="ECO:0000256" key="6">
    <source>
        <dbReference type="SAM" id="Phobius"/>
    </source>
</evidence>
<keyword evidence="3 6" id="KW-0812">Transmembrane</keyword>
<feature type="transmembrane region" description="Helical" evidence="6">
    <location>
        <begin position="304"/>
        <end position="329"/>
    </location>
</feature>
<feature type="transmembrane region" description="Helical" evidence="6">
    <location>
        <begin position="6"/>
        <end position="39"/>
    </location>
</feature>
<evidence type="ECO:0000313" key="8">
    <source>
        <dbReference type="Proteomes" id="UP001301728"/>
    </source>
</evidence>
<protein>
    <submittedName>
        <fullName evidence="7">AI-2E family transporter</fullName>
    </submittedName>
</protein>
<evidence type="ECO:0000256" key="3">
    <source>
        <dbReference type="ARBA" id="ARBA00022692"/>
    </source>
</evidence>
<feature type="transmembrane region" description="Helical" evidence="6">
    <location>
        <begin position="140"/>
        <end position="165"/>
    </location>
</feature>
<sequence length="383" mass="43154">MKLADWIGFLCLIIALVILWQFQQIVLLIFTSVILAIALNSLVRWLQQFRLKRGMAVIIALSLVVLFGILFFSLVMPPFLTQFQQLIELAPKGFNQFIGWVDNLLANPPARFAQYELRIPSVTEIAKQVGPFAQNVLGNFFAFFSNSLTTLLQLLLVMVLSLMFLSNPPAYRQLFVRLFPSFYRRRVSEILEACETALLQWMGGIVINSIFIASLSGIGLLVLGIPFVFAHALLAGMFNFIPNIGPTASVIFPVSVALIDNPWKALAVIILYLIIQNLESYWFSPMIMQKQVSLLPAATLTAQIFFARFFGLLGLILALPLAVVSKIWIEEAIMKDILDRWHDNTEKSLIELSPESVIDFEPELKPIPIDHLSNLEDESNDPQ</sequence>
<feature type="transmembrane region" description="Helical" evidence="6">
    <location>
        <begin position="210"/>
        <end position="234"/>
    </location>
</feature>
<keyword evidence="8" id="KW-1185">Reference proteome</keyword>
<comment type="caution">
    <text evidence="7">The sequence shown here is derived from an EMBL/GenBank/DDBJ whole genome shotgun (WGS) entry which is preliminary data.</text>
</comment>
<dbReference type="InterPro" id="IPR002549">
    <property type="entry name" value="AI-2E-like"/>
</dbReference>
<evidence type="ECO:0000313" key="7">
    <source>
        <dbReference type="EMBL" id="MEA5518523.1"/>
    </source>
</evidence>
<dbReference type="Pfam" id="PF01594">
    <property type="entry name" value="AI-2E_transport"/>
    <property type="match status" value="1"/>
</dbReference>
<feature type="transmembrane region" description="Helical" evidence="6">
    <location>
        <begin position="240"/>
        <end position="259"/>
    </location>
</feature>